<dbReference type="InterPro" id="IPR036259">
    <property type="entry name" value="MFS_trans_sf"/>
</dbReference>
<evidence type="ECO:0000256" key="5">
    <source>
        <dbReference type="ARBA" id="ARBA00023136"/>
    </source>
</evidence>
<dbReference type="PANTHER" id="PTHR23511">
    <property type="entry name" value="SYNAPTIC VESICLE GLYCOPROTEIN 2"/>
    <property type="match status" value="1"/>
</dbReference>
<keyword evidence="5 6" id="KW-0472">Membrane</keyword>
<dbReference type="PANTHER" id="PTHR23511:SF38">
    <property type="entry name" value="SYNAPTIC VESICLE 2-RELATED PROTEIN-LIKE PROTEIN"/>
    <property type="match status" value="1"/>
</dbReference>
<keyword evidence="4 6" id="KW-1133">Transmembrane helix</keyword>
<evidence type="ECO:0000256" key="6">
    <source>
        <dbReference type="SAM" id="Phobius"/>
    </source>
</evidence>
<evidence type="ECO:0000313" key="8">
    <source>
        <dbReference type="EMBL" id="KZC04009.1"/>
    </source>
</evidence>
<dbReference type="PROSITE" id="PS50850">
    <property type="entry name" value="MFS"/>
    <property type="match status" value="1"/>
</dbReference>
<dbReference type="GO" id="GO:0022857">
    <property type="term" value="F:transmembrane transporter activity"/>
    <property type="evidence" value="ECO:0007669"/>
    <property type="project" value="InterPro"/>
</dbReference>
<dbReference type="Proteomes" id="UP000076502">
    <property type="component" value="Unassembled WGS sequence"/>
</dbReference>
<evidence type="ECO:0000256" key="1">
    <source>
        <dbReference type="ARBA" id="ARBA00004141"/>
    </source>
</evidence>
<dbReference type="OrthoDB" id="3936150at2759"/>
<dbReference type="SUPFAM" id="SSF103473">
    <property type="entry name" value="MFS general substrate transporter"/>
    <property type="match status" value="1"/>
</dbReference>
<comment type="subcellular location">
    <subcellularLocation>
        <location evidence="1">Membrane</location>
        <topology evidence="1">Multi-pass membrane protein</topology>
    </subcellularLocation>
</comment>
<evidence type="ECO:0000256" key="4">
    <source>
        <dbReference type="ARBA" id="ARBA00022989"/>
    </source>
</evidence>
<dbReference type="InterPro" id="IPR020846">
    <property type="entry name" value="MFS_dom"/>
</dbReference>
<gene>
    <name evidence="8" type="ORF">WN55_01270</name>
</gene>
<evidence type="ECO:0000256" key="3">
    <source>
        <dbReference type="ARBA" id="ARBA00022692"/>
    </source>
</evidence>
<protein>
    <submittedName>
        <fullName evidence="8">Synaptic vesicle glycoprotein 2C</fullName>
    </submittedName>
</protein>
<dbReference type="STRING" id="178035.A0A154NWF5"/>
<sequence>MLLAGVFGFAIYFVKSSLQILMVTCVFSLMIVTANFVIGSIVVDIFPTHVGAVAICMMTFFGRVGAIASNLAFGMLLDISCEVPIFLVGSLVILGGLLALMLPRKKS</sequence>
<dbReference type="AlphaFoldDB" id="A0A154NWF5"/>
<organism evidence="8 9">
    <name type="scientific">Dufourea novaeangliae</name>
    <name type="common">Sweat bee</name>
    <dbReference type="NCBI Taxonomy" id="178035"/>
    <lineage>
        <taxon>Eukaryota</taxon>
        <taxon>Metazoa</taxon>
        <taxon>Ecdysozoa</taxon>
        <taxon>Arthropoda</taxon>
        <taxon>Hexapoda</taxon>
        <taxon>Insecta</taxon>
        <taxon>Pterygota</taxon>
        <taxon>Neoptera</taxon>
        <taxon>Endopterygota</taxon>
        <taxon>Hymenoptera</taxon>
        <taxon>Apocrita</taxon>
        <taxon>Aculeata</taxon>
        <taxon>Apoidea</taxon>
        <taxon>Anthophila</taxon>
        <taxon>Halictidae</taxon>
        <taxon>Rophitinae</taxon>
        <taxon>Dufourea</taxon>
    </lineage>
</organism>
<keyword evidence="2" id="KW-0813">Transport</keyword>
<evidence type="ECO:0000256" key="2">
    <source>
        <dbReference type="ARBA" id="ARBA00022448"/>
    </source>
</evidence>
<evidence type="ECO:0000259" key="7">
    <source>
        <dbReference type="PROSITE" id="PS50850"/>
    </source>
</evidence>
<feature type="transmembrane region" description="Helical" evidence="6">
    <location>
        <begin position="20"/>
        <end position="43"/>
    </location>
</feature>
<reference evidence="8 9" key="1">
    <citation type="submission" date="2015-07" db="EMBL/GenBank/DDBJ databases">
        <title>The genome of Dufourea novaeangliae.</title>
        <authorList>
            <person name="Pan H."/>
            <person name="Kapheim K."/>
        </authorList>
    </citation>
    <scope>NUCLEOTIDE SEQUENCE [LARGE SCALE GENOMIC DNA]</scope>
    <source>
        <strain evidence="8">0120121106</strain>
        <tissue evidence="8">Whole body</tissue>
    </source>
</reference>
<keyword evidence="3 6" id="KW-0812">Transmembrane</keyword>
<proteinExistence type="predicted"/>
<accession>A0A154NWF5</accession>
<feature type="transmembrane region" description="Helical" evidence="6">
    <location>
        <begin position="50"/>
        <end position="77"/>
    </location>
</feature>
<evidence type="ECO:0000313" key="9">
    <source>
        <dbReference type="Proteomes" id="UP000076502"/>
    </source>
</evidence>
<dbReference type="Gene3D" id="1.20.1250.20">
    <property type="entry name" value="MFS general substrate transporter like domains"/>
    <property type="match status" value="1"/>
</dbReference>
<feature type="domain" description="Major facilitator superfamily (MFS) profile" evidence="7">
    <location>
        <begin position="1"/>
        <end position="107"/>
    </location>
</feature>
<keyword evidence="9" id="KW-1185">Reference proteome</keyword>
<dbReference type="EMBL" id="KQ434773">
    <property type="protein sequence ID" value="KZC04009.1"/>
    <property type="molecule type" value="Genomic_DNA"/>
</dbReference>
<feature type="transmembrane region" description="Helical" evidence="6">
    <location>
        <begin position="83"/>
        <end position="102"/>
    </location>
</feature>
<name>A0A154NWF5_DUFNO</name>
<dbReference type="GO" id="GO:0016020">
    <property type="term" value="C:membrane"/>
    <property type="evidence" value="ECO:0007669"/>
    <property type="project" value="UniProtKB-SubCell"/>
</dbReference>